<dbReference type="AlphaFoldDB" id="A0A7S9DBA8"/>
<proteinExistence type="predicted"/>
<organism evidence="3 4">
    <name type="scientific">Bradyrhizobium commune</name>
    <dbReference type="NCBI Taxonomy" id="83627"/>
    <lineage>
        <taxon>Bacteria</taxon>
        <taxon>Pseudomonadati</taxon>
        <taxon>Pseudomonadota</taxon>
        <taxon>Alphaproteobacteria</taxon>
        <taxon>Hyphomicrobiales</taxon>
        <taxon>Nitrobacteraceae</taxon>
        <taxon>Bradyrhizobium</taxon>
    </lineage>
</organism>
<accession>A0A7S9DBA8</accession>
<reference evidence="3 4" key="1">
    <citation type="submission" date="2020-09" db="EMBL/GenBank/DDBJ databases">
        <title>Complete genomes of bradyrhizobia occurring on native shrubby legumes in Australia.</title>
        <authorList>
            <person name="Lafay B."/>
        </authorList>
    </citation>
    <scope>NUCLEOTIDE SEQUENCE [LARGE SCALE GENOMIC DNA]</scope>
    <source>
        <strain evidence="3 4">BDV5040</strain>
    </source>
</reference>
<evidence type="ECO:0000256" key="1">
    <source>
        <dbReference type="SAM" id="MobiDB-lite"/>
    </source>
</evidence>
<keyword evidence="2" id="KW-1133">Transmembrane helix</keyword>
<dbReference type="RefSeq" id="WP_195804056.1">
    <property type="nucleotide sequence ID" value="NZ_CP061379.1"/>
</dbReference>
<feature type="region of interest" description="Disordered" evidence="1">
    <location>
        <begin position="227"/>
        <end position="330"/>
    </location>
</feature>
<keyword evidence="2" id="KW-0472">Membrane</keyword>
<dbReference type="Proteomes" id="UP000594621">
    <property type="component" value="Chromosome"/>
</dbReference>
<feature type="compositionally biased region" description="Low complexity" evidence="1">
    <location>
        <begin position="262"/>
        <end position="314"/>
    </location>
</feature>
<protein>
    <submittedName>
        <fullName evidence="3">Uncharacterized protein</fullName>
    </submittedName>
</protein>
<feature type="transmembrane region" description="Helical" evidence="2">
    <location>
        <begin position="20"/>
        <end position="39"/>
    </location>
</feature>
<evidence type="ECO:0000256" key="2">
    <source>
        <dbReference type="SAM" id="Phobius"/>
    </source>
</evidence>
<feature type="transmembrane region" description="Helical" evidence="2">
    <location>
        <begin position="46"/>
        <end position="69"/>
    </location>
</feature>
<sequence>MNWAWATSLDQIWRSPAFPMWMTLAAAGFFGLIMLITLLRAEKSVANGALTVITLLAIGIAVAATMRVYGPAGRTAPSEARAQAVATANLPALSCLDDLAGDAVLVGCEKALFGSPDAAAAAVSYTAARIDRLTALGDAATAEKSLTPDMKVLRKALEHDRYGLVAQVLIARDGCTQFDCAAFRSLTDQQQVAANMDAHLYDMLVARYAPSWNAPATAPAMPPSGALAALPPTMPTGKPTNADFPSAASTPPVSIMTPEPPAAATRQAPAANAAAAPAPRAPAATSAQAAAPAAPAAKKQPAPKAARAPAAAPVPLAPPPGSAPAAADND</sequence>
<name>A0A7S9DBA8_9BRAD</name>
<dbReference type="EMBL" id="CP061379">
    <property type="protein sequence ID" value="QPF94580.1"/>
    <property type="molecule type" value="Genomic_DNA"/>
</dbReference>
<evidence type="ECO:0000313" key="4">
    <source>
        <dbReference type="Proteomes" id="UP000594621"/>
    </source>
</evidence>
<gene>
    <name evidence="3" type="ORF">IC761_15465</name>
</gene>
<evidence type="ECO:0000313" key="3">
    <source>
        <dbReference type="EMBL" id="QPF94580.1"/>
    </source>
</evidence>
<keyword evidence="2" id="KW-0812">Transmembrane</keyword>
<keyword evidence="4" id="KW-1185">Reference proteome</keyword>
<dbReference type="KEGG" id="bcou:IC761_15465"/>